<reference evidence="1 2" key="1">
    <citation type="submission" date="2020-05" db="EMBL/GenBank/DDBJ databases">
        <authorList>
            <person name="Campoy J."/>
            <person name="Schneeberger K."/>
            <person name="Spophaly S."/>
        </authorList>
    </citation>
    <scope>NUCLEOTIDE SEQUENCE [LARGE SCALE GENOMIC DNA]</scope>
    <source>
        <strain evidence="1">PruArmRojPasFocal</strain>
    </source>
</reference>
<accession>A0A6J5VFT9</accession>
<evidence type="ECO:0000313" key="2">
    <source>
        <dbReference type="Proteomes" id="UP000507222"/>
    </source>
</evidence>
<dbReference type="AlphaFoldDB" id="A0A6J5VFT9"/>
<dbReference type="EMBL" id="CAEKDK010000007">
    <property type="protein sequence ID" value="CAB4286335.1"/>
    <property type="molecule type" value="Genomic_DNA"/>
</dbReference>
<gene>
    <name evidence="1" type="ORF">CURHAP_LOCUS43466</name>
</gene>
<protein>
    <submittedName>
        <fullName evidence="1">Uncharacterized protein</fullName>
    </submittedName>
</protein>
<dbReference type="Proteomes" id="UP000507222">
    <property type="component" value="Unassembled WGS sequence"/>
</dbReference>
<sequence length="70" mass="7872">MEELEERFGANLRLLDREQHGVHIEEDEVGNCLVGHRFTLVPKVLMGKVVPKEGFVGVCWGFLPLVEGVI</sequence>
<organism evidence="1 2">
    <name type="scientific">Prunus armeniaca</name>
    <name type="common">Apricot</name>
    <name type="synonym">Armeniaca vulgaris</name>
    <dbReference type="NCBI Taxonomy" id="36596"/>
    <lineage>
        <taxon>Eukaryota</taxon>
        <taxon>Viridiplantae</taxon>
        <taxon>Streptophyta</taxon>
        <taxon>Embryophyta</taxon>
        <taxon>Tracheophyta</taxon>
        <taxon>Spermatophyta</taxon>
        <taxon>Magnoliopsida</taxon>
        <taxon>eudicotyledons</taxon>
        <taxon>Gunneridae</taxon>
        <taxon>Pentapetalae</taxon>
        <taxon>rosids</taxon>
        <taxon>fabids</taxon>
        <taxon>Rosales</taxon>
        <taxon>Rosaceae</taxon>
        <taxon>Amygdaloideae</taxon>
        <taxon>Amygdaleae</taxon>
        <taxon>Prunus</taxon>
    </lineage>
</organism>
<evidence type="ECO:0000313" key="1">
    <source>
        <dbReference type="EMBL" id="CAB4286335.1"/>
    </source>
</evidence>
<proteinExistence type="predicted"/>
<name>A0A6J5VFT9_PRUAR</name>